<dbReference type="EMBL" id="CP037920">
    <property type="protein sequence ID" value="QDT95620.1"/>
    <property type="molecule type" value="Genomic_DNA"/>
</dbReference>
<comment type="catalytic activity">
    <reaction evidence="1 19">
        <text>7-phospho-2-dehydro-3-deoxy-D-arabino-heptonate = 3-dehydroquinate + phosphate</text>
        <dbReference type="Rhea" id="RHEA:21968"/>
        <dbReference type="ChEBI" id="CHEBI:32364"/>
        <dbReference type="ChEBI" id="CHEBI:43474"/>
        <dbReference type="ChEBI" id="CHEBI:58394"/>
        <dbReference type="EC" id="4.2.3.4"/>
    </reaction>
</comment>
<proteinExistence type="inferred from homology"/>
<evidence type="ECO:0000256" key="7">
    <source>
        <dbReference type="ARBA" id="ARBA00005412"/>
    </source>
</evidence>
<dbReference type="Pfam" id="PF24621">
    <property type="entry name" value="DHQS_C"/>
    <property type="match status" value="1"/>
</dbReference>
<evidence type="ECO:0000256" key="9">
    <source>
        <dbReference type="ARBA" id="ARBA00017684"/>
    </source>
</evidence>
<feature type="domain" description="3-dehydroquinate synthase N-terminal" evidence="20">
    <location>
        <begin position="86"/>
        <end position="198"/>
    </location>
</feature>
<comment type="similarity">
    <text evidence="7 19">Belongs to the sugar phosphate cyclases superfamily. Dehydroquinate synthase family.</text>
</comment>
<gene>
    <name evidence="19 22" type="primary">aroB</name>
    <name evidence="22" type="ORF">V144x_10650</name>
</gene>
<comment type="cofactor">
    <cofactor evidence="2 19">
        <name>NAD(+)</name>
        <dbReference type="ChEBI" id="CHEBI:57540"/>
    </cofactor>
</comment>
<evidence type="ECO:0000259" key="21">
    <source>
        <dbReference type="Pfam" id="PF24621"/>
    </source>
</evidence>
<evidence type="ECO:0000256" key="8">
    <source>
        <dbReference type="ARBA" id="ARBA00013031"/>
    </source>
</evidence>
<accession>A0A517VRR0</accession>
<name>A0A517VRR0_9PLAN</name>
<feature type="binding site" evidence="19">
    <location>
        <position position="203"/>
    </location>
    <ligand>
        <name>Zn(2+)</name>
        <dbReference type="ChEBI" id="CHEBI:29105"/>
    </ligand>
</feature>
<dbReference type="UniPathway" id="UPA00053">
    <property type="reaction ID" value="UER00085"/>
</dbReference>
<feature type="binding site" evidence="19">
    <location>
        <position position="267"/>
    </location>
    <ligand>
        <name>Zn(2+)</name>
        <dbReference type="ChEBI" id="CHEBI:29105"/>
    </ligand>
</feature>
<evidence type="ECO:0000256" key="17">
    <source>
        <dbReference type="ARBA" id="ARBA00023239"/>
    </source>
</evidence>
<dbReference type="Gene3D" id="3.40.50.1970">
    <property type="match status" value="1"/>
</dbReference>
<dbReference type="Pfam" id="PF01761">
    <property type="entry name" value="DHQ_synthase"/>
    <property type="match status" value="1"/>
</dbReference>
<dbReference type="InterPro" id="IPR016037">
    <property type="entry name" value="DHQ_synth_AroB"/>
</dbReference>
<dbReference type="GO" id="GO:0008652">
    <property type="term" value="P:amino acid biosynthetic process"/>
    <property type="evidence" value="ECO:0007669"/>
    <property type="project" value="UniProtKB-KW"/>
</dbReference>
<dbReference type="HAMAP" id="MF_00110">
    <property type="entry name" value="DHQ_synthase"/>
    <property type="match status" value="1"/>
</dbReference>
<reference evidence="22 23" key="1">
    <citation type="submission" date="2019-03" db="EMBL/GenBank/DDBJ databases">
        <title>Deep-cultivation of Planctomycetes and their phenomic and genomic characterization uncovers novel biology.</title>
        <authorList>
            <person name="Wiegand S."/>
            <person name="Jogler M."/>
            <person name="Boedeker C."/>
            <person name="Pinto D."/>
            <person name="Vollmers J."/>
            <person name="Rivas-Marin E."/>
            <person name="Kohn T."/>
            <person name="Peeters S.H."/>
            <person name="Heuer A."/>
            <person name="Rast P."/>
            <person name="Oberbeckmann S."/>
            <person name="Bunk B."/>
            <person name="Jeske O."/>
            <person name="Meyerdierks A."/>
            <person name="Storesund J.E."/>
            <person name="Kallscheuer N."/>
            <person name="Luecker S."/>
            <person name="Lage O.M."/>
            <person name="Pohl T."/>
            <person name="Merkel B.J."/>
            <person name="Hornburger P."/>
            <person name="Mueller R.-W."/>
            <person name="Bruemmer F."/>
            <person name="Labrenz M."/>
            <person name="Spormann A.M."/>
            <person name="Op den Camp H."/>
            <person name="Overmann J."/>
            <person name="Amann R."/>
            <person name="Jetten M.S.M."/>
            <person name="Mascher T."/>
            <person name="Medema M.H."/>
            <person name="Devos D.P."/>
            <person name="Kaster A.-K."/>
            <person name="Ovreas L."/>
            <person name="Rohde M."/>
            <person name="Galperin M.Y."/>
            <person name="Jogler C."/>
        </authorList>
    </citation>
    <scope>NUCLEOTIDE SEQUENCE [LARGE SCALE GENOMIC DNA]</scope>
    <source>
        <strain evidence="22 23">V144</strain>
    </source>
</reference>
<dbReference type="InterPro" id="IPR030963">
    <property type="entry name" value="DHQ_synth_fam"/>
</dbReference>
<dbReference type="GO" id="GO:0009423">
    <property type="term" value="P:chorismate biosynthetic process"/>
    <property type="evidence" value="ECO:0007669"/>
    <property type="project" value="UniProtKB-UniRule"/>
</dbReference>
<keyword evidence="11 19" id="KW-0028">Amino-acid biosynthesis</keyword>
<evidence type="ECO:0000256" key="16">
    <source>
        <dbReference type="ARBA" id="ARBA00023141"/>
    </source>
</evidence>
<comment type="function">
    <text evidence="4 19">Catalyzes the conversion of 3-deoxy-D-arabino-heptulosonate 7-phosphate (DAHP) to dehydroquinate (DHQ).</text>
</comment>
<evidence type="ECO:0000313" key="22">
    <source>
        <dbReference type="EMBL" id="QDT95620.1"/>
    </source>
</evidence>
<dbReference type="EC" id="4.2.3.4" evidence="8 19"/>
<feature type="binding site" evidence="19">
    <location>
        <position position="284"/>
    </location>
    <ligand>
        <name>Zn(2+)</name>
        <dbReference type="ChEBI" id="CHEBI:29105"/>
    </ligand>
</feature>
<dbReference type="Proteomes" id="UP000318704">
    <property type="component" value="Chromosome"/>
</dbReference>
<feature type="domain" description="3-dehydroquinate synthase C-terminal" evidence="21">
    <location>
        <begin position="200"/>
        <end position="347"/>
    </location>
</feature>
<evidence type="ECO:0000256" key="1">
    <source>
        <dbReference type="ARBA" id="ARBA00001393"/>
    </source>
</evidence>
<keyword evidence="17 19" id="KW-0456">Lyase</keyword>
<dbReference type="NCBIfam" id="TIGR01357">
    <property type="entry name" value="aroB"/>
    <property type="match status" value="1"/>
</dbReference>
<protein>
    <recommendedName>
        <fullName evidence="9 19">3-dehydroquinate synthase</fullName>
        <shortName evidence="19">DHQS</shortName>
        <ecNumber evidence="8 19">4.2.3.4</ecNumber>
    </recommendedName>
</protein>
<feature type="binding site" evidence="19">
    <location>
        <position position="161"/>
    </location>
    <ligand>
        <name>NAD(+)</name>
        <dbReference type="ChEBI" id="CHEBI:57540"/>
    </ligand>
</feature>
<keyword evidence="10 19" id="KW-0963">Cytoplasm</keyword>
<keyword evidence="13 19" id="KW-0547">Nucleotide-binding</keyword>
<evidence type="ECO:0000256" key="13">
    <source>
        <dbReference type="ARBA" id="ARBA00022741"/>
    </source>
</evidence>
<evidence type="ECO:0000256" key="10">
    <source>
        <dbReference type="ARBA" id="ARBA00022490"/>
    </source>
</evidence>
<comment type="cofactor">
    <cofactor evidence="19">
        <name>Co(2+)</name>
        <dbReference type="ChEBI" id="CHEBI:48828"/>
    </cofactor>
    <cofactor evidence="19">
        <name>Zn(2+)</name>
        <dbReference type="ChEBI" id="CHEBI:29105"/>
    </cofactor>
    <text evidence="19">Binds 1 divalent metal cation per subunit. Can use either Co(2+) or Zn(2+).</text>
</comment>
<dbReference type="InterPro" id="IPR050071">
    <property type="entry name" value="Dehydroquinate_synthase"/>
</dbReference>
<evidence type="ECO:0000256" key="19">
    <source>
        <dbReference type="HAMAP-Rule" id="MF_00110"/>
    </source>
</evidence>
<evidence type="ECO:0000313" key="23">
    <source>
        <dbReference type="Proteomes" id="UP000318704"/>
    </source>
</evidence>
<evidence type="ECO:0000256" key="5">
    <source>
        <dbReference type="ARBA" id="ARBA00004496"/>
    </source>
</evidence>
<keyword evidence="14 19" id="KW-0862">Zinc</keyword>
<dbReference type="GO" id="GO:0005737">
    <property type="term" value="C:cytoplasm"/>
    <property type="evidence" value="ECO:0007669"/>
    <property type="project" value="UniProtKB-SubCell"/>
</dbReference>
<keyword evidence="18 19" id="KW-0170">Cobalt</keyword>
<comment type="subcellular location">
    <subcellularLocation>
        <location evidence="5 19">Cytoplasm</location>
    </subcellularLocation>
</comment>
<evidence type="ECO:0000256" key="4">
    <source>
        <dbReference type="ARBA" id="ARBA00003485"/>
    </source>
</evidence>
<evidence type="ECO:0000256" key="6">
    <source>
        <dbReference type="ARBA" id="ARBA00004661"/>
    </source>
</evidence>
<dbReference type="KEGG" id="gaw:V144x_10650"/>
<feature type="binding site" evidence="19">
    <location>
        <begin position="188"/>
        <end position="191"/>
    </location>
    <ligand>
        <name>NAD(+)</name>
        <dbReference type="ChEBI" id="CHEBI:57540"/>
    </ligand>
</feature>
<keyword evidence="12 19" id="KW-0479">Metal-binding</keyword>
<evidence type="ECO:0000256" key="2">
    <source>
        <dbReference type="ARBA" id="ARBA00001911"/>
    </source>
</evidence>
<dbReference type="PANTHER" id="PTHR43622">
    <property type="entry name" value="3-DEHYDROQUINATE SYNTHASE"/>
    <property type="match status" value="1"/>
</dbReference>
<dbReference type="InterPro" id="IPR056179">
    <property type="entry name" value="DHQS_C"/>
</dbReference>
<dbReference type="GO" id="GO:0003856">
    <property type="term" value="F:3-dehydroquinate synthase activity"/>
    <property type="evidence" value="ECO:0007669"/>
    <property type="project" value="UniProtKB-UniRule"/>
</dbReference>
<dbReference type="CDD" id="cd08195">
    <property type="entry name" value="DHQS"/>
    <property type="match status" value="1"/>
</dbReference>
<feature type="binding site" evidence="19">
    <location>
        <begin position="148"/>
        <end position="149"/>
    </location>
    <ligand>
        <name>NAD(+)</name>
        <dbReference type="ChEBI" id="CHEBI:57540"/>
    </ligand>
</feature>
<dbReference type="InterPro" id="IPR030960">
    <property type="entry name" value="DHQS/DOIS_N"/>
</dbReference>
<dbReference type="PANTHER" id="PTHR43622:SF7">
    <property type="entry name" value="3-DEHYDROQUINATE SYNTHASE, CHLOROPLASTIC"/>
    <property type="match status" value="1"/>
</dbReference>
<dbReference type="GO" id="GO:0000166">
    <property type="term" value="F:nucleotide binding"/>
    <property type="evidence" value="ECO:0007669"/>
    <property type="project" value="UniProtKB-KW"/>
</dbReference>
<evidence type="ECO:0000256" key="18">
    <source>
        <dbReference type="ARBA" id="ARBA00023285"/>
    </source>
</evidence>
<dbReference type="FunFam" id="3.40.50.1970:FF:000007">
    <property type="entry name" value="Pentafunctional AROM polypeptide"/>
    <property type="match status" value="1"/>
</dbReference>
<evidence type="ECO:0000256" key="3">
    <source>
        <dbReference type="ARBA" id="ARBA00001947"/>
    </source>
</evidence>
<evidence type="ECO:0000259" key="20">
    <source>
        <dbReference type="Pfam" id="PF01761"/>
    </source>
</evidence>
<comment type="cofactor">
    <cofactor evidence="3">
        <name>Zn(2+)</name>
        <dbReference type="ChEBI" id="CHEBI:29105"/>
    </cofactor>
</comment>
<feature type="binding site" evidence="19">
    <location>
        <position position="170"/>
    </location>
    <ligand>
        <name>NAD(+)</name>
        <dbReference type="ChEBI" id="CHEBI:57540"/>
    </ligand>
</feature>
<keyword evidence="15 19" id="KW-0520">NAD</keyword>
<dbReference type="GO" id="GO:0046872">
    <property type="term" value="F:metal ion binding"/>
    <property type="evidence" value="ECO:0007669"/>
    <property type="project" value="UniProtKB-KW"/>
</dbReference>
<comment type="pathway">
    <text evidence="6 19">Metabolic intermediate biosynthesis; chorismate biosynthesis; chorismate from D-erythrose 4-phosphate and phosphoenolpyruvate: step 2/7.</text>
</comment>
<evidence type="ECO:0000256" key="14">
    <source>
        <dbReference type="ARBA" id="ARBA00022833"/>
    </source>
</evidence>
<dbReference type="PIRSF" id="PIRSF001455">
    <property type="entry name" value="DHQ_synth"/>
    <property type="match status" value="1"/>
</dbReference>
<feature type="binding site" evidence="19">
    <location>
        <begin position="124"/>
        <end position="128"/>
    </location>
    <ligand>
        <name>NAD(+)</name>
        <dbReference type="ChEBI" id="CHEBI:57540"/>
    </ligand>
</feature>
<comment type="caution">
    <text evidence="19">Lacks conserved residue(s) required for the propagation of feature annotation.</text>
</comment>
<evidence type="ECO:0000256" key="12">
    <source>
        <dbReference type="ARBA" id="ARBA00022723"/>
    </source>
</evidence>
<dbReference type="AlphaFoldDB" id="A0A517VRR0"/>
<keyword evidence="16 19" id="KW-0057">Aromatic amino acid biosynthesis</keyword>
<dbReference type="SUPFAM" id="SSF56796">
    <property type="entry name" value="Dehydroquinate synthase-like"/>
    <property type="match status" value="1"/>
</dbReference>
<evidence type="ECO:0000256" key="11">
    <source>
        <dbReference type="ARBA" id="ARBA00022605"/>
    </source>
</evidence>
<evidence type="ECO:0000256" key="15">
    <source>
        <dbReference type="ARBA" id="ARBA00023027"/>
    </source>
</evidence>
<dbReference type="GO" id="GO:0009073">
    <property type="term" value="P:aromatic amino acid family biosynthetic process"/>
    <property type="evidence" value="ECO:0007669"/>
    <property type="project" value="UniProtKB-KW"/>
</dbReference>
<dbReference type="RefSeq" id="WP_144982372.1">
    <property type="nucleotide sequence ID" value="NZ_CP037920.1"/>
</dbReference>
<sequence>MPDNSDCFDVNVALGPRSYHISVVSDRFDQFAETLESWLNHNPAFRNTVAEGNKSALIITDENLATLHASKVEKSLETRGWKWETAVIEPGEKSKSLAVISDLYDRLVAIKADRQTIVIAVGGGVIGDAAGFVAATYVRGLPFVQVPTSLLAHVDSSVGGKVGVNHPQAKNLIGAFYQPLGVFIDTSTLETLPDRDYRSGLAEVVKYGVILDSRFFQYLEQNIDGLNQRSAEVLRKVIARSCELKAEVVEQDEHERTGLRAILNYGHTFAHAFEALCGYGELMHGEAVSIGMIYASCLAEKLNLISHQETERQVHLLQALGLPTLLPEGTQLNNDDIIDRMKLDKKTVGGQLRFVLPTCLGRVEVFKEIPEAQVREVLDELKRSVSSDDFQI</sequence>
<organism evidence="22 23">
    <name type="scientific">Gimesia aquarii</name>
    <dbReference type="NCBI Taxonomy" id="2527964"/>
    <lineage>
        <taxon>Bacteria</taxon>
        <taxon>Pseudomonadati</taxon>
        <taxon>Planctomycetota</taxon>
        <taxon>Planctomycetia</taxon>
        <taxon>Planctomycetales</taxon>
        <taxon>Planctomycetaceae</taxon>
        <taxon>Gimesia</taxon>
    </lineage>
</organism>
<dbReference type="Gene3D" id="1.20.1090.10">
    <property type="entry name" value="Dehydroquinate synthase-like - alpha domain"/>
    <property type="match status" value="1"/>
</dbReference>